<comment type="caution">
    <text evidence="1">The sequence shown here is derived from an EMBL/GenBank/DDBJ whole genome shotgun (WGS) entry which is preliminary data.</text>
</comment>
<accession>A0A7W7KQR3</accession>
<evidence type="ECO:0000313" key="2">
    <source>
        <dbReference type="Proteomes" id="UP000566995"/>
    </source>
</evidence>
<organism evidence="1 2">
    <name type="scientific">Pseudomonas nitroreducens</name>
    <dbReference type="NCBI Taxonomy" id="46680"/>
    <lineage>
        <taxon>Bacteria</taxon>
        <taxon>Pseudomonadati</taxon>
        <taxon>Pseudomonadota</taxon>
        <taxon>Gammaproteobacteria</taxon>
        <taxon>Pseudomonadales</taxon>
        <taxon>Pseudomonadaceae</taxon>
        <taxon>Pseudomonas</taxon>
    </lineage>
</organism>
<proteinExistence type="predicted"/>
<reference evidence="1 2" key="1">
    <citation type="submission" date="2020-08" db="EMBL/GenBank/DDBJ databases">
        <title>Functional genomics of gut bacteria from endangered species of beetles.</title>
        <authorList>
            <person name="Carlos-Shanley C."/>
        </authorList>
    </citation>
    <scope>NUCLEOTIDE SEQUENCE [LARGE SCALE GENOMIC DNA]</scope>
    <source>
        <strain evidence="1 2">S00179</strain>
    </source>
</reference>
<sequence>MKKILPKELSAELEGFTSEQIRDGMRMYHPIDPGLYYDLLGNLGFDLIEDSFIEDHTLAEPSFFFASKIYAPEDGVPCYLGKISVAPLDSTDDLANRILEDVSDDIEGNGYGVGVVLWKSPTFKEYKGGTLQYFGRLYSDGVWHELLLKPGVKSIDELIDVTLKGFDVNDPGIAFKWSNSEPLIIYHAIETESPTNKHLLDNFEIMQIRGVSGWTSTLCGPKK</sequence>
<gene>
    <name evidence="1" type="ORF">HNP46_006057</name>
</gene>
<protein>
    <submittedName>
        <fullName evidence="1">Uncharacterized protein</fullName>
    </submittedName>
</protein>
<name>A0A7W7KQR3_PSENT</name>
<dbReference type="RefSeq" id="WP_184596383.1">
    <property type="nucleotide sequence ID" value="NZ_JACHLI010000036.1"/>
</dbReference>
<dbReference type="EMBL" id="JACHLI010000036">
    <property type="protein sequence ID" value="MBB4867146.1"/>
    <property type="molecule type" value="Genomic_DNA"/>
</dbReference>
<dbReference type="Proteomes" id="UP000566995">
    <property type="component" value="Unassembled WGS sequence"/>
</dbReference>
<dbReference type="AlphaFoldDB" id="A0A7W7KQR3"/>
<evidence type="ECO:0000313" key="1">
    <source>
        <dbReference type="EMBL" id="MBB4867146.1"/>
    </source>
</evidence>